<comment type="caution">
    <text evidence="2">The sequence shown here is derived from an EMBL/GenBank/DDBJ whole genome shotgun (WGS) entry which is preliminary data.</text>
</comment>
<keyword evidence="1" id="KW-0472">Membrane</keyword>
<keyword evidence="3" id="KW-1185">Reference proteome</keyword>
<organism evidence="2 3">
    <name type="scientific">Algoriphagus taiwanensis</name>
    <dbReference type="NCBI Taxonomy" id="1445656"/>
    <lineage>
        <taxon>Bacteria</taxon>
        <taxon>Pseudomonadati</taxon>
        <taxon>Bacteroidota</taxon>
        <taxon>Cytophagia</taxon>
        <taxon>Cytophagales</taxon>
        <taxon>Cyclobacteriaceae</taxon>
        <taxon>Algoriphagus</taxon>
    </lineage>
</organism>
<name>A0ABQ6Q5X0_9BACT</name>
<feature type="transmembrane region" description="Helical" evidence="1">
    <location>
        <begin position="12"/>
        <end position="29"/>
    </location>
</feature>
<dbReference type="EMBL" id="BTPE01000021">
    <property type="protein sequence ID" value="GMQ35569.1"/>
    <property type="molecule type" value="Genomic_DNA"/>
</dbReference>
<protein>
    <recommendedName>
        <fullName evidence="4">PH domain-containing protein</fullName>
    </recommendedName>
</protein>
<reference evidence="2 3" key="1">
    <citation type="submission" date="2023-08" db="EMBL/GenBank/DDBJ databases">
        <title>Draft genome sequence of Algoriphagus taiwanensis.</title>
        <authorList>
            <person name="Takatani N."/>
            <person name="Hosokawa M."/>
            <person name="Sawabe T."/>
        </authorList>
    </citation>
    <scope>NUCLEOTIDE SEQUENCE [LARGE SCALE GENOMIC DNA]</scope>
    <source>
        <strain evidence="2 3">JCM 19755</strain>
    </source>
</reference>
<accession>A0ABQ6Q5X0</accession>
<sequence length="152" mass="17371">MVSIKPKISTYISLSLVLLVLTGGLVLILRDFSYKGSFPLWFYLVACSLITLVILMLLVKMMAGWRFITAGKDHIVIRLPLRGSTKAYPLSEILAWEEETIIANKREFKQVTIAFQDHQSISVSNHEHEAYTDLVNYLKKKAQKQMIKNKKA</sequence>
<evidence type="ECO:0000313" key="2">
    <source>
        <dbReference type="EMBL" id="GMQ35569.1"/>
    </source>
</evidence>
<keyword evidence="1" id="KW-0812">Transmembrane</keyword>
<dbReference type="Proteomes" id="UP001307705">
    <property type="component" value="Unassembled WGS sequence"/>
</dbReference>
<keyword evidence="1" id="KW-1133">Transmembrane helix</keyword>
<feature type="transmembrane region" description="Helical" evidence="1">
    <location>
        <begin position="41"/>
        <end position="59"/>
    </location>
</feature>
<gene>
    <name evidence="2" type="ORF">Ataiwa_38420</name>
</gene>
<evidence type="ECO:0000256" key="1">
    <source>
        <dbReference type="SAM" id="Phobius"/>
    </source>
</evidence>
<evidence type="ECO:0000313" key="3">
    <source>
        <dbReference type="Proteomes" id="UP001307705"/>
    </source>
</evidence>
<proteinExistence type="predicted"/>
<evidence type="ECO:0008006" key="4">
    <source>
        <dbReference type="Google" id="ProtNLM"/>
    </source>
</evidence>